<evidence type="ECO:0000313" key="2">
    <source>
        <dbReference type="EMBL" id="EFO13916.2"/>
    </source>
</evidence>
<dbReference type="CTD" id="9952091"/>
<reference evidence="2" key="1">
    <citation type="submission" date="2012-04" db="EMBL/GenBank/DDBJ databases">
        <title>The Genome Sequence of Loa loa.</title>
        <authorList>
            <consortium name="The Broad Institute Genome Sequencing Platform"/>
            <consortium name="Broad Institute Genome Sequencing Center for Infectious Disease"/>
            <person name="Nutman T.B."/>
            <person name="Fink D.L."/>
            <person name="Russ C."/>
            <person name="Young S."/>
            <person name="Zeng Q."/>
            <person name="Gargeya S."/>
            <person name="Alvarado L."/>
            <person name="Berlin A."/>
            <person name="Chapman S.B."/>
            <person name="Chen Z."/>
            <person name="Freedman E."/>
            <person name="Gellesch M."/>
            <person name="Goldberg J."/>
            <person name="Griggs A."/>
            <person name="Gujja S."/>
            <person name="Heilman E.R."/>
            <person name="Heiman D."/>
            <person name="Howarth C."/>
            <person name="Mehta T."/>
            <person name="Neiman D."/>
            <person name="Pearson M."/>
            <person name="Roberts A."/>
            <person name="Saif S."/>
            <person name="Shea T."/>
            <person name="Shenoy N."/>
            <person name="Sisk P."/>
            <person name="Stolte C."/>
            <person name="Sykes S."/>
            <person name="White J."/>
            <person name="Yandava C."/>
            <person name="Haas B."/>
            <person name="Henn M.R."/>
            <person name="Nusbaum C."/>
            <person name="Birren B."/>
        </authorList>
    </citation>
    <scope>NUCLEOTIDE SEQUENCE [LARGE SCALE GENOMIC DNA]</scope>
</reference>
<protein>
    <submittedName>
        <fullName evidence="2">Uncharacterized protein</fullName>
    </submittedName>
</protein>
<feature type="region of interest" description="Disordered" evidence="1">
    <location>
        <begin position="1"/>
        <end position="26"/>
    </location>
</feature>
<gene>
    <name evidence="2" type="ORF">LOAG_14609</name>
</gene>
<evidence type="ECO:0000256" key="1">
    <source>
        <dbReference type="SAM" id="MobiDB-lite"/>
    </source>
</evidence>
<feature type="compositionally biased region" description="Polar residues" evidence="1">
    <location>
        <begin position="1"/>
        <end position="17"/>
    </location>
</feature>
<feature type="non-terminal residue" evidence="2">
    <location>
        <position position="1"/>
    </location>
</feature>
<dbReference type="EMBL" id="JH712305">
    <property type="protein sequence ID" value="EFO13916.2"/>
    <property type="molecule type" value="Genomic_DNA"/>
</dbReference>
<dbReference type="OrthoDB" id="5919013at2759"/>
<name>A0A1S0THE7_LOALO</name>
<proteinExistence type="predicted"/>
<dbReference type="RefSeq" id="XP_003150153.2">
    <property type="nucleotide sequence ID" value="XM_003150105.2"/>
</dbReference>
<dbReference type="InParanoid" id="A0A1S0THE7"/>
<dbReference type="AlphaFoldDB" id="A0A1S0THE7"/>
<sequence length="68" mass="7458">NSLSEQPLTEDASNSETHPLGGSCPDLSNSQLLLWDNYLFDTIMNETNNMIDEEGANTLAIDPMERSG</sequence>
<organism evidence="2">
    <name type="scientific">Loa loa</name>
    <name type="common">Eye worm</name>
    <name type="synonym">Filaria loa</name>
    <dbReference type="NCBI Taxonomy" id="7209"/>
    <lineage>
        <taxon>Eukaryota</taxon>
        <taxon>Metazoa</taxon>
        <taxon>Ecdysozoa</taxon>
        <taxon>Nematoda</taxon>
        <taxon>Chromadorea</taxon>
        <taxon>Rhabditida</taxon>
        <taxon>Spirurina</taxon>
        <taxon>Spiruromorpha</taxon>
        <taxon>Filarioidea</taxon>
        <taxon>Onchocercidae</taxon>
        <taxon>Loa</taxon>
    </lineage>
</organism>
<dbReference type="GeneID" id="9952091"/>
<accession>A0A1S0THE7</accession>
<dbReference type="KEGG" id="loa:LOAG_14609"/>